<evidence type="ECO:0000313" key="1">
    <source>
        <dbReference type="EnsemblPlants" id="Kaladp0012s0062.1.v1.1.CDS.1"/>
    </source>
</evidence>
<organism evidence="1 2">
    <name type="scientific">Kalanchoe fedtschenkoi</name>
    <name type="common">Lavender scallops</name>
    <name type="synonym">South American air plant</name>
    <dbReference type="NCBI Taxonomy" id="63787"/>
    <lineage>
        <taxon>Eukaryota</taxon>
        <taxon>Viridiplantae</taxon>
        <taxon>Streptophyta</taxon>
        <taxon>Embryophyta</taxon>
        <taxon>Tracheophyta</taxon>
        <taxon>Spermatophyta</taxon>
        <taxon>Magnoliopsida</taxon>
        <taxon>eudicotyledons</taxon>
        <taxon>Gunneridae</taxon>
        <taxon>Pentapetalae</taxon>
        <taxon>Saxifragales</taxon>
        <taxon>Crassulaceae</taxon>
        <taxon>Kalanchoe</taxon>
    </lineage>
</organism>
<keyword evidence="2" id="KW-1185">Reference proteome</keyword>
<dbReference type="EnsemblPlants" id="Kaladp0012s0062.1.v1.1">
    <property type="protein sequence ID" value="Kaladp0012s0062.1.v1.1.CDS.1"/>
    <property type="gene ID" value="Kaladp0012s0062.v1.1"/>
</dbReference>
<accession>A0A7N0SY99</accession>
<dbReference type="Proteomes" id="UP000594263">
    <property type="component" value="Unplaced"/>
</dbReference>
<evidence type="ECO:0000313" key="2">
    <source>
        <dbReference type="Proteomes" id="UP000594263"/>
    </source>
</evidence>
<name>A0A7N0SY99_KALFE</name>
<sequence length="56" mass="6509">MALLLRNEMFQMFLEIFASIGPFVSICIRIPIHGSLGSINRNKRVELFLLTLFQIR</sequence>
<dbReference type="AlphaFoldDB" id="A0A7N0SY99"/>
<reference evidence="1" key="1">
    <citation type="submission" date="2021-01" db="UniProtKB">
        <authorList>
            <consortium name="EnsemblPlants"/>
        </authorList>
    </citation>
    <scope>IDENTIFICATION</scope>
</reference>
<dbReference type="Gramene" id="Kaladp0012s0062.1.v1.1">
    <property type="protein sequence ID" value="Kaladp0012s0062.1.v1.1.CDS.1"/>
    <property type="gene ID" value="Kaladp0012s0062.v1.1"/>
</dbReference>
<proteinExistence type="predicted"/>
<protein>
    <submittedName>
        <fullName evidence="1">Uncharacterized protein</fullName>
    </submittedName>
</protein>